<dbReference type="AlphaFoldDB" id="A0A841CTS5"/>
<keyword evidence="3 9" id="KW-0238">DNA-binding</keyword>
<feature type="domain" description="OmpR/PhoB-type" evidence="7">
    <location>
        <begin position="16"/>
        <end position="87"/>
    </location>
</feature>
<dbReference type="InterPro" id="IPR016032">
    <property type="entry name" value="Sig_transdc_resp-reg_C-effctor"/>
</dbReference>
<keyword evidence="10" id="KW-1185">Reference proteome</keyword>
<feature type="domain" description="Bacterial transcriptional activator" evidence="8">
    <location>
        <begin position="94"/>
        <end position="237"/>
    </location>
</feature>
<dbReference type="PANTHER" id="PTHR35807">
    <property type="entry name" value="TRANSCRIPTIONAL REGULATOR REDD-RELATED"/>
    <property type="match status" value="1"/>
</dbReference>
<dbReference type="GO" id="GO:0006355">
    <property type="term" value="P:regulation of DNA-templated transcription"/>
    <property type="evidence" value="ECO:0007669"/>
    <property type="project" value="InterPro"/>
</dbReference>
<dbReference type="RefSeq" id="WP_184696185.1">
    <property type="nucleotide sequence ID" value="NZ_JACHJN010000011.1"/>
</dbReference>
<dbReference type="GO" id="GO:0000160">
    <property type="term" value="P:phosphorelay signal transduction system"/>
    <property type="evidence" value="ECO:0007669"/>
    <property type="project" value="InterPro"/>
</dbReference>
<evidence type="ECO:0000259" key="8">
    <source>
        <dbReference type="SMART" id="SM01043"/>
    </source>
</evidence>
<organism evidence="9 10">
    <name type="scientific">Saccharothrix tamanrassetensis</name>
    <dbReference type="NCBI Taxonomy" id="1051531"/>
    <lineage>
        <taxon>Bacteria</taxon>
        <taxon>Bacillati</taxon>
        <taxon>Actinomycetota</taxon>
        <taxon>Actinomycetes</taxon>
        <taxon>Pseudonocardiales</taxon>
        <taxon>Pseudonocardiaceae</taxon>
        <taxon>Saccharothrix</taxon>
    </lineage>
</organism>
<evidence type="ECO:0000259" key="7">
    <source>
        <dbReference type="SMART" id="SM00862"/>
    </source>
</evidence>
<dbReference type="InterPro" id="IPR011990">
    <property type="entry name" value="TPR-like_helical_dom_sf"/>
</dbReference>
<evidence type="ECO:0000256" key="2">
    <source>
        <dbReference type="ARBA" id="ARBA00023015"/>
    </source>
</evidence>
<dbReference type="SUPFAM" id="SSF52540">
    <property type="entry name" value="P-loop containing nucleoside triphosphate hydrolases"/>
    <property type="match status" value="1"/>
</dbReference>
<keyword evidence="5" id="KW-0802">TPR repeat</keyword>
<dbReference type="Gene3D" id="1.25.40.10">
    <property type="entry name" value="Tetratricopeptide repeat domain"/>
    <property type="match status" value="3"/>
</dbReference>
<dbReference type="SUPFAM" id="SSF48452">
    <property type="entry name" value="TPR-like"/>
    <property type="match status" value="3"/>
</dbReference>
<name>A0A841CTS5_9PSEU</name>
<dbReference type="InterPro" id="IPR019734">
    <property type="entry name" value="TPR_rpt"/>
</dbReference>
<keyword evidence="2" id="KW-0805">Transcription regulation</keyword>
<evidence type="ECO:0000256" key="4">
    <source>
        <dbReference type="ARBA" id="ARBA00023163"/>
    </source>
</evidence>
<dbReference type="Gene3D" id="1.10.10.10">
    <property type="entry name" value="Winged helix-like DNA-binding domain superfamily/Winged helix DNA-binding domain"/>
    <property type="match status" value="1"/>
</dbReference>
<dbReference type="EMBL" id="JACHJN010000011">
    <property type="protein sequence ID" value="MBB5959355.1"/>
    <property type="molecule type" value="Genomic_DNA"/>
</dbReference>
<dbReference type="Gene3D" id="3.40.50.300">
    <property type="entry name" value="P-loop containing nucleotide triphosphate hydrolases"/>
    <property type="match status" value="1"/>
</dbReference>
<evidence type="ECO:0000313" key="10">
    <source>
        <dbReference type="Proteomes" id="UP000547510"/>
    </source>
</evidence>
<dbReference type="Pfam" id="PF13424">
    <property type="entry name" value="TPR_12"/>
    <property type="match status" value="3"/>
</dbReference>
<dbReference type="SMART" id="SM01043">
    <property type="entry name" value="BTAD"/>
    <property type="match status" value="1"/>
</dbReference>
<evidence type="ECO:0000256" key="6">
    <source>
        <dbReference type="SAM" id="MobiDB-lite"/>
    </source>
</evidence>
<comment type="caution">
    <text evidence="9">The sequence shown here is derived from an EMBL/GenBank/DDBJ whole genome shotgun (WGS) entry which is preliminary data.</text>
</comment>
<gene>
    <name evidence="9" type="ORF">FHS29_005976</name>
</gene>
<feature type="region of interest" description="Disordered" evidence="6">
    <location>
        <begin position="654"/>
        <end position="686"/>
    </location>
</feature>
<sequence>MRFGVLGPLEVRDRQGRLLLPARRKERVLLAVLLLRDAPTSTDALTDALWDELPRSAAANLKTYLSDLRRLLRPDVAVETRPDGYAIDVARADLDATHFEDLVAEGREALRDKRFDVATERFTRALGLWRGPVLDGLPVPAIVRPRVTVLEELRLAVLEDNIDARLALGQEVAGELQGLTGEYPLRERLWGQLMLALYRGGRQAEALAAYQRLREALDTQLGIEPSPGIRRLHVEILRADQALDRTPTAPVAVVPRQLPAVVRSFTGRQRTLAVLDRHAAKARADRSGTTVVVSGTAGVGKTALVVRWADGARDRFPDGQLYADLRGYDALPPRRPLEVLSRFLHALGIAPERVPPDLEEAVALYRSTLADRTALVVLDNAATADQVRPLLPGGSGCLVVVTSRDRLIGLVAKDGAARIALDVLTPAESAQLLATLLGEDRVSAEPEATAELAALCAHLPLAIRITAARFGESGIADHVAELRRGNRLTALQADEDTAVRAAFALSYSALPAPARRLFRLLGCVPGQDFTADAAAALSAGTLPGTTELLTTLTDAHLLHRDGDRYTTHDLLRLYARERAQAEDTEDRRNEASRRLYDWYTAHAEAAAAVLYPDMARLPRPAPRPLFENEAQASAWLDAERANLVAAVLHAAATTATTEAPVRTTGDAAERTTANTTGSTTEVPAEDPGIGPHAWLLADALRGYFWLRMATVDWLTVARAARRAAAGDPAAAASAELSLANLHFLRSEHAKAIEHSTDALHLAEQGGWPAGQASAHNNLGGIHRQSGHLAEAAEHFARSLEIDRRHGLPAGQMASLNNLAIVAWQLGRLADSTEYFTQALQLRREAQAPQGIALALGNLGELWHTRGEPDRALEHLTEALVIHREIGARVAEAGNLTTLAAVHNDLGDLPTAYEHARTSLMLARDTGERRIEAGALHVLGDIHRRAGQPADARDCYRQAVALAREAEDDFLEAEALIGYGEPAEALAIARGAGYRVVEGRALTALARAALAAGRTAEAVAHARAALEIHRATGHRPGEAHTLLLLGRAEPERAGAHWRMALDLFTRMRAPEADTVRGRV</sequence>
<dbReference type="Pfam" id="PF07721">
    <property type="entry name" value="TPR_4"/>
    <property type="match status" value="1"/>
</dbReference>
<dbReference type="InterPro" id="IPR011717">
    <property type="entry name" value="TPR-4"/>
</dbReference>
<dbReference type="SMART" id="SM00862">
    <property type="entry name" value="Trans_reg_C"/>
    <property type="match status" value="1"/>
</dbReference>
<dbReference type="InterPro" id="IPR001867">
    <property type="entry name" value="OmpR/PhoB-type_DNA-bd"/>
</dbReference>
<evidence type="ECO:0000256" key="3">
    <source>
        <dbReference type="ARBA" id="ARBA00023125"/>
    </source>
</evidence>
<dbReference type="CDD" id="cd15831">
    <property type="entry name" value="BTAD"/>
    <property type="match status" value="1"/>
</dbReference>
<feature type="compositionally biased region" description="Low complexity" evidence="6">
    <location>
        <begin position="654"/>
        <end position="664"/>
    </location>
</feature>
<evidence type="ECO:0000313" key="9">
    <source>
        <dbReference type="EMBL" id="MBB5959355.1"/>
    </source>
</evidence>
<dbReference type="PROSITE" id="PS50005">
    <property type="entry name" value="TPR"/>
    <property type="match status" value="1"/>
</dbReference>
<evidence type="ECO:0000256" key="1">
    <source>
        <dbReference type="ARBA" id="ARBA00005820"/>
    </source>
</evidence>
<reference evidence="9 10" key="1">
    <citation type="submission" date="2020-08" db="EMBL/GenBank/DDBJ databases">
        <title>Genomic Encyclopedia of Type Strains, Phase III (KMG-III): the genomes of soil and plant-associated and newly described type strains.</title>
        <authorList>
            <person name="Whitman W."/>
        </authorList>
    </citation>
    <scope>NUCLEOTIDE SEQUENCE [LARGE SCALE GENOMIC DNA]</scope>
    <source>
        <strain evidence="9 10">CECT 8640</strain>
    </source>
</reference>
<dbReference type="InterPro" id="IPR036388">
    <property type="entry name" value="WH-like_DNA-bd_sf"/>
</dbReference>
<dbReference type="GO" id="GO:0003677">
    <property type="term" value="F:DNA binding"/>
    <property type="evidence" value="ECO:0007669"/>
    <property type="project" value="UniProtKB-KW"/>
</dbReference>
<dbReference type="InterPro" id="IPR005158">
    <property type="entry name" value="BTAD"/>
</dbReference>
<keyword evidence="4" id="KW-0804">Transcription</keyword>
<proteinExistence type="inferred from homology"/>
<feature type="compositionally biased region" description="Polar residues" evidence="6">
    <location>
        <begin position="671"/>
        <end position="681"/>
    </location>
</feature>
<accession>A0A841CTS5</accession>
<dbReference type="InterPro" id="IPR027417">
    <property type="entry name" value="P-loop_NTPase"/>
</dbReference>
<dbReference type="Proteomes" id="UP000547510">
    <property type="component" value="Unassembled WGS sequence"/>
</dbReference>
<dbReference type="PANTHER" id="PTHR35807:SF1">
    <property type="entry name" value="TRANSCRIPTIONAL REGULATOR REDD"/>
    <property type="match status" value="1"/>
</dbReference>
<protein>
    <submittedName>
        <fullName evidence="9">DNA-binding SARP family transcriptional activator</fullName>
    </submittedName>
</protein>
<dbReference type="Pfam" id="PF03704">
    <property type="entry name" value="BTAD"/>
    <property type="match status" value="1"/>
</dbReference>
<dbReference type="GO" id="GO:0042802">
    <property type="term" value="F:identical protein binding"/>
    <property type="evidence" value="ECO:0007669"/>
    <property type="project" value="InterPro"/>
</dbReference>
<dbReference type="SMART" id="SM00028">
    <property type="entry name" value="TPR"/>
    <property type="match status" value="8"/>
</dbReference>
<comment type="similarity">
    <text evidence="1">Belongs to the AfsR/DnrI/RedD regulatory family.</text>
</comment>
<feature type="repeat" description="TPR" evidence="5">
    <location>
        <begin position="772"/>
        <end position="805"/>
    </location>
</feature>
<dbReference type="InterPro" id="IPR051677">
    <property type="entry name" value="AfsR-DnrI-RedD_regulator"/>
</dbReference>
<evidence type="ECO:0000256" key="5">
    <source>
        <dbReference type="PROSITE-ProRule" id="PRU00339"/>
    </source>
</evidence>
<dbReference type="SUPFAM" id="SSF46894">
    <property type="entry name" value="C-terminal effector domain of the bipartite response regulators"/>
    <property type="match status" value="1"/>
</dbReference>